<dbReference type="OrthoDB" id="1724515at2759"/>
<dbReference type="PANTHER" id="PTHR43061:SF1">
    <property type="entry name" value="GTP DIPHOSPHOKINASE RSH1, CHLOROPLASTIC-RELATED"/>
    <property type="match status" value="1"/>
</dbReference>
<evidence type="ECO:0000313" key="1">
    <source>
        <dbReference type="EMBL" id="CAA2989338.1"/>
    </source>
</evidence>
<evidence type="ECO:0000313" key="2">
    <source>
        <dbReference type="Proteomes" id="UP000594638"/>
    </source>
</evidence>
<dbReference type="EMBL" id="CACTIH010004086">
    <property type="protein sequence ID" value="CAA2989338.1"/>
    <property type="molecule type" value="Genomic_DNA"/>
</dbReference>
<dbReference type="AlphaFoldDB" id="A0A8S0SAT4"/>
<dbReference type="PANTHER" id="PTHR43061">
    <property type="entry name" value="GTP DIPHOSPHOKINASE RSH1, CHLOROPLASTIC-RELATED"/>
    <property type="match status" value="1"/>
</dbReference>
<gene>
    <name evidence="1" type="ORF">OLEA9_A006388</name>
</gene>
<dbReference type="Proteomes" id="UP000594638">
    <property type="component" value="Unassembled WGS sequence"/>
</dbReference>
<reference evidence="1 2" key="1">
    <citation type="submission" date="2019-12" db="EMBL/GenBank/DDBJ databases">
        <authorList>
            <person name="Alioto T."/>
            <person name="Alioto T."/>
            <person name="Gomez Garrido J."/>
        </authorList>
    </citation>
    <scope>NUCLEOTIDE SEQUENCE [LARGE SCALE GENOMIC DNA]</scope>
</reference>
<name>A0A8S0SAT4_OLEEU</name>
<protein>
    <submittedName>
        <fullName evidence="1">GTP diphosphokinase RSH1, chloroplastic</fullName>
    </submittedName>
</protein>
<keyword evidence="2" id="KW-1185">Reference proteome</keyword>
<organism evidence="1 2">
    <name type="scientific">Olea europaea subsp. europaea</name>
    <dbReference type="NCBI Taxonomy" id="158383"/>
    <lineage>
        <taxon>Eukaryota</taxon>
        <taxon>Viridiplantae</taxon>
        <taxon>Streptophyta</taxon>
        <taxon>Embryophyta</taxon>
        <taxon>Tracheophyta</taxon>
        <taxon>Spermatophyta</taxon>
        <taxon>Magnoliopsida</taxon>
        <taxon>eudicotyledons</taxon>
        <taxon>Gunneridae</taxon>
        <taxon>Pentapetalae</taxon>
        <taxon>asterids</taxon>
        <taxon>lamiids</taxon>
        <taxon>Lamiales</taxon>
        <taxon>Oleaceae</taxon>
        <taxon>Oleeae</taxon>
        <taxon>Olea</taxon>
    </lineage>
</organism>
<sequence>MEHVSLKADGETLSQGNGVAKMILANIPMYREENWQVSKIVSWHNLEGHSIQWFCIVCIDRRGMMADVTTALAAAEIDRGQGMGVMLFHVEVSLDSLVSVCQGWIAFLVFWDGPWVAAGQSQ</sequence>
<proteinExistence type="predicted"/>
<accession>A0A8S0SAT4</accession>
<dbReference type="Gramene" id="OE9A006388T1">
    <property type="protein sequence ID" value="OE9A006388C1"/>
    <property type="gene ID" value="OE9A006388"/>
</dbReference>
<comment type="caution">
    <text evidence="1">The sequence shown here is derived from an EMBL/GenBank/DDBJ whole genome shotgun (WGS) entry which is preliminary data.</text>
</comment>